<dbReference type="OrthoDB" id="194468at2759"/>
<reference evidence="3" key="1">
    <citation type="submission" date="2021-07" db="EMBL/GenBank/DDBJ databases">
        <authorList>
            <person name="Branca A.L. A."/>
        </authorList>
    </citation>
    <scope>NUCLEOTIDE SEQUENCE</scope>
</reference>
<gene>
    <name evidence="3" type="ORF">PSALAMII_LOCUS5428</name>
</gene>
<dbReference type="PANTHER" id="PTHR43794:SF11">
    <property type="entry name" value="AMIDOHYDROLASE-RELATED DOMAIN-CONTAINING PROTEIN"/>
    <property type="match status" value="1"/>
</dbReference>
<evidence type="ECO:0000259" key="2">
    <source>
        <dbReference type="Pfam" id="PF01979"/>
    </source>
</evidence>
<dbReference type="InterPro" id="IPR032466">
    <property type="entry name" value="Metal_Hydrolase"/>
</dbReference>
<dbReference type="PANTHER" id="PTHR43794">
    <property type="entry name" value="AMINOHYDROLASE SSNA-RELATED"/>
    <property type="match status" value="1"/>
</dbReference>
<dbReference type="SUPFAM" id="SSF51338">
    <property type="entry name" value="Composite domain of metallo-dependent hydrolases"/>
    <property type="match status" value="1"/>
</dbReference>
<feature type="domain" description="Amidohydrolase-related" evidence="2">
    <location>
        <begin position="57"/>
        <end position="416"/>
    </location>
</feature>
<accession>A0A9W4J6R9</accession>
<dbReference type="InterPro" id="IPR011059">
    <property type="entry name" value="Metal-dep_hydrolase_composite"/>
</dbReference>
<dbReference type="Gene3D" id="3.20.20.140">
    <property type="entry name" value="Metal-dependent hydrolases"/>
    <property type="match status" value="1"/>
</dbReference>
<dbReference type="Gene3D" id="2.30.40.10">
    <property type="entry name" value="Urease, subunit C, domain 1"/>
    <property type="match status" value="1"/>
</dbReference>
<dbReference type="Proteomes" id="UP001152646">
    <property type="component" value="Unassembled WGS sequence"/>
</dbReference>
<protein>
    <recommendedName>
        <fullName evidence="2">Amidohydrolase-related domain-containing protein</fullName>
    </recommendedName>
</protein>
<comment type="caution">
    <text evidence="3">The sequence shown here is derived from an EMBL/GenBank/DDBJ whole genome shotgun (WGS) entry which is preliminary data.</text>
</comment>
<evidence type="ECO:0000256" key="1">
    <source>
        <dbReference type="ARBA" id="ARBA00022801"/>
    </source>
</evidence>
<dbReference type="GO" id="GO:0016810">
    <property type="term" value="F:hydrolase activity, acting on carbon-nitrogen (but not peptide) bonds"/>
    <property type="evidence" value="ECO:0007669"/>
    <property type="project" value="InterPro"/>
</dbReference>
<organism evidence="3 4">
    <name type="scientific">Penicillium salamii</name>
    <dbReference type="NCBI Taxonomy" id="1612424"/>
    <lineage>
        <taxon>Eukaryota</taxon>
        <taxon>Fungi</taxon>
        <taxon>Dikarya</taxon>
        <taxon>Ascomycota</taxon>
        <taxon>Pezizomycotina</taxon>
        <taxon>Eurotiomycetes</taxon>
        <taxon>Eurotiomycetidae</taxon>
        <taxon>Eurotiales</taxon>
        <taxon>Aspergillaceae</taxon>
        <taxon>Penicillium</taxon>
    </lineage>
</organism>
<evidence type="ECO:0000313" key="3">
    <source>
        <dbReference type="EMBL" id="CAG8375524.1"/>
    </source>
</evidence>
<dbReference type="SUPFAM" id="SSF51556">
    <property type="entry name" value="Metallo-dependent hydrolases"/>
    <property type="match status" value="1"/>
</dbReference>
<proteinExistence type="predicted"/>
<evidence type="ECO:0000313" key="4">
    <source>
        <dbReference type="Proteomes" id="UP001152646"/>
    </source>
</evidence>
<name>A0A9W4J6R9_9EURO</name>
<sequence>MTGKYLFKGGFVVTLDDSLGDFPFGSVLVEGGIITAVGHADDIHCPDAEVIDATDGVIIPGMVDTHRHASMSLTRGLGADQSLFHFLSNTYLRWLPATSVEDMELSAMVGGLEAINSGVTTIMDTCESFHSDGHADAEFEGLKKSGVRAFFCFAMSDGAYGDAPTGRDGWEARLEHIQRLRRSTTPDSLVQIGMAIGQPGTVPFDFTKKELSFAEDNGLLSCSHSCAIENSIITKDIEDRAQHDLLIPGHVYIHCTNLTKREIDLIAKSGGKISVATETEMQMGMGVPPIRACIESGINPSLSIDTSTAVAPDLLSQMRLALQMQRCLDNDAIHKTRQVPLECQFGVRDALIWGTRNGAETVGKINEFGTLTPGKQADIVMITSRNALSASAYPLATAVLHSSPADVDTVMIKGEIKKRDGKLTGLDVAEIRLKAKAGLKRIMDQLPNMRPEMTPDEVRQYLLSAENMTRANLAKAHFGENLRGDWTRQD</sequence>
<dbReference type="InterPro" id="IPR050287">
    <property type="entry name" value="MTA/SAH_deaminase"/>
</dbReference>
<dbReference type="AlphaFoldDB" id="A0A9W4J6R9"/>
<dbReference type="EMBL" id="CAJVPA010000184">
    <property type="protein sequence ID" value="CAG8375524.1"/>
    <property type="molecule type" value="Genomic_DNA"/>
</dbReference>
<dbReference type="InterPro" id="IPR006680">
    <property type="entry name" value="Amidohydro-rel"/>
</dbReference>
<dbReference type="Pfam" id="PF01979">
    <property type="entry name" value="Amidohydro_1"/>
    <property type="match status" value="1"/>
</dbReference>
<keyword evidence="1" id="KW-0378">Hydrolase</keyword>